<dbReference type="InterPro" id="IPR015422">
    <property type="entry name" value="PyrdxlP-dep_Trfase_small"/>
</dbReference>
<protein>
    <submittedName>
        <fullName evidence="2">PLP-dependent aminotransferase family protein</fullName>
    </submittedName>
</protein>
<gene>
    <name evidence="2" type="ORF">ACFFTR_52460</name>
</gene>
<dbReference type="Gene3D" id="3.40.640.10">
    <property type="entry name" value="Type I PLP-dependent aspartate aminotransferase-like (Major domain)"/>
    <property type="match status" value="1"/>
</dbReference>
<name>A0ABV5MS90_9ACTN</name>
<accession>A0ABV5MS90</accession>
<keyword evidence="2" id="KW-0032">Aminotransferase</keyword>
<dbReference type="GO" id="GO:0008483">
    <property type="term" value="F:transaminase activity"/>
    <property type="evidence" value="ECO:0007669"/>
    <property type="project" value="UniProtKB-KW"/>
</dbReference>
<evidence type="ECO:0000313" key="3">
    <source>
        <dbReference type="Proteomes" id="UP001589608"/>
    </source>
</evidence>
<dbReference type="InterPro" id="IPR004839">
    <property type="entry name" value="Aminotransferase_I/II_large"/>
</dbReference>
<feature type="domain" description="Aminotransferase class I/classII large" evidence="1">
    <location>
        <begin position="9"/>
        <end position="366"/>
    </location>
</feature>
<dbReference type="Pfam" id="PF00155">
    <property type="entry name" value="Aminotran_1_2"/>
    <property type="match status" value="1"/>
</dbReference>
<dbReference type="PANTHER" id="PTHR42858">
    <property type="entry name" value="AMINOTRANSFERASE"/>
    <property type="match status" value="1"/>
</dbReference>
<keyword evidence="2" id="KW-0808">Transferase</keyword>
<dbReference type="InterPro" id="IPR015421">
    <property type="entry name" value="PyrdxlP-dep_Trfase_major"/>
</dbReference>
<dbReference type="Proteomes" id="UP001589608">
    <property type="component" value="Unassembled WGS sequence"/>
</dbReference>
<reference evidence="2 3" key="1">
    <citation type="submission" date="2024-09" db="EMBL/GenBank/DDBJ databases">
        <authorList>
            <person name="Sun Q."/>
            <person name="Mori K."/>
        </authorList>
    </citation>
    <scope>NUCLEOTIDE SEQUENCE [LARGE SCALE GENOMIC DNA]</scope>
    <source>
        <strain evidence="2 3">JCM 3307</strain>
    </source>
</reference>
<proteinExistence type="predicted"/>
<organism evidence="2 3">
    <name type="scientific">Dactylosporangium vinaceum</name>
    <dbReference type="NCBI Taxonomy" id="53362"/>
    <lineage>
        <taxon>Bacteria</taxon>
        <taxon>Bacillati</taxon>
        <taxon>Actinomycetota</taxon>
        <taxon>Actinomycetes</taxon>
        <taxon>Micromonosporales</taxon>
        <taxon>Micromonosporaceae</taxon>
        <taxon>Dactylosporangium</taxon>
    </lineage>
</organism>
<sequence length="374" mass="40729">MDTTTGGTEIIDLGIGQPQDAVLPREALRQAAAAALAGPDQPYLQYGPEQGMPSLLQTLAAFLTRHYGHPVDPATLLITNGASHGLDLVLARCTRPGDTVVVESPSYFFGLDVLRQRGVRPVAVPVDGDGMRVDDLERVLQTHEPALVYTIPVLHNPTGVTLSGPRRARLRELADRHHVPIVADEVYQLTATPDRVPPPLRRDPAPHVLSLGSFAKILGPGVRLGWIEAEPDRIAHLADDAVLRSGGGASPMTGAIVEAAIRLGLQDRFLDAIREVYDNRRRCAETTLRRTLPDRIRVRYPRGGYYVWLELPGHADPAAVRADARAAGVDYRPGEIFSVDGSLTNCLRLCFTYYPEDTLVPALERLAKVLSAHC</sequence>
<dbReference type="PANTHER" id="PTHR42858:SF1">
    <property type="entry name" value="LD15494P"/>
    <property type="match status" value="1"/>
</dbReference>
<evidence type="ECO:0000259" key="1">
    <source>
        <dbReference type="Pfam" id="PF00155"/>
    </source>
</evidence>
<dbReference type="Gene3D" id="3.90.1150.10">
    <property type="entry name" value="Aspartate Aminotransferase, domain 1"/>
    <property type="match status" value="1"/>
</dbReference>
<dbReference type="SUPFAM" id="SSF53383">
    <property type="entry name" value="PLP-dependent transferases"/>
    <property type="match status" value="1"/>
</dbReference>
<keyword evidence="3" id="KW-1185">Reference proteome</keyword>
<comment type="caution">
    <text evidence="2">The sequence shown here is derived from an EMBL/GenBank/DDBJ whole genome shotgun (WGS) entry which is preliminary data.</text>
</comment>
<dbReference type="CDD" id="cd00609">
    <property type="entry name" value="AAT_like"/>
    <property type="match status" value="1"/>
</dbReference>
<evidence type="ECO:0000313" key="2">
    <source>
        <dbReference type="EMBL" id="MFB9451730.1"/>
    </source>
</evidence>
<dbReference type="InterPro" id="IPR015424">
    <property type="entry name" value="PyrdxlP-dep_Trfase"/>
</dbReference>
<dbReference type="EMBL" id="JBHMCA010000090">
    <property type="protein sequence ID" value="MFB9451730.1"/>
    <property type="molecule type" value="Genomic_DNA"/>
</dbReference>
<dbReference type="RefSeq" id="WP_223104053.1">
    <property type="nucleotide sequence ID" value="NZ_CP061913.1"/>
</dbReference>